<reference evidence="5 6" key="1">
    <citation type="journal article" date="2017" name="ISME J.">
        <title>Potential for microbial H2 and metal transformations associated with novel bacteria and archaea in deep terrestrial subsurface sediments.</title>
        <authorList>
            <person name="Hernsdorf A.W."/>
            <person name="Amano Y."/>
            <person name="Miyakawa K."/>
            <person name="Ise K."/>
            <person name="Suzuki Y."/>
            <person name="Anantharaman K."/>
            <person name="Probst A."/>
            <person name="Burstein D."/>
            <person name="Thomas B.C."/>
            <person name="Banfield J.F."/>
        </authorList>
    </citation>
    <scope>NUCLEOTIDE SEQUENCE [LARGE SCALE GENOMIC DNA]</scope>
    <source>
        <strain evidence="5">HGW-Wallbacteria-1</strain>
    </source>
</reference>
<accession>A0A2N1PT58</accession>
<evidence type="ECO:0000313" key="5">
    <source>
        <dbReference type="EMBL" id="PKK91527.1"/>
    </source>
</evidence>
<keyword evidence="2" id="KW-0175">Coiled coil</keyword>
<dbReference type="Gene3D" id="3.90.76.10">
    <property type="entry name" value="Dipeptide-binding Protein, Domain 1"/>
    <property type="match status" value="1"/>
</dbReference>
<protein>
    <recommendedName>
        <fullName evidence="4">Solute-binding protein family 5 domain-containing protein</fullName>
    </recommendedName>
</protein>
<feature type="chain" id="PRO_5014826134" description="Solute-binding protein family 5 domain-containing protein" evidence="3">
    <location>
        <begin position="26"/>
        <end position="691"/>
    </location>
</feature>
<dbReference type="InterPro" id="IPR000914">
    <property type="entry name" value="SBP_5_dom"/>
</dbReference>
<evidence type="ECO:0000259" key="4">
    <source>
        <dbReference type="Pfam" id="PF00496"/>
    </source>
</evidence>
<dbReference type="AlphaFoldDB" id="A0A2N1PT58"/>
<dbReference type="Gene3D" id="3.40.190.10">
    <property type="entry name" value="Periplasmic binding protein-like II"/>
    <property type="match status" value="1"/>
</dbReference>
<comment type="caution">
    <text evidence="5">The sequence shown here is derived from an EMBL/GenBank/DDBJ whole genome shotgun (WGS) entry which is preliminary data.</text>
</comment>
<keyword evidence="1 3" id="KW-0732">Signal</keyword>
<proteinExistence type="predicted"/>
<dbReference type="GO" id="GO:0015833">
    <property type="term" value="P:peptide transport"/>
    <property type="evidence" value="ECO:0007669"/>
    <property type="project" value="TreeGrafter"/>
</dbReference>
<evidence type="ECO:0000256" key="2">
    <source>
        <dbReference type="SAM" id="Coils"/>
    </source>
</evidence>
<feature type="domain" description="Solute-binding protein family 5" evidence="4">
    <location>
        <begin position="175"/>
        <end position="563"/>
    </location>
</feature>
<name>A0A2N1PT58_9BACT</name>
<dbReference type="Proteomes" id="UP000233256">
    <property type="component" value="Unassembled WGS sequence"/>
</dbReference>
<gene>
    <name evidence="5" type="ORF">CVV64_07165</name>
</gene>
<dbReference type="GO" id="GO:0042884">
    <property type="term" value="P:microcin transport"/>
    <property type="evidence" value="ECO:0007669"/>
    <property type="project" value="TreeGrafter"/>
</dbReference>
<feature type="signal peptide" evidence="3">
    <location>
        <begin position="1"/>
        <end position="25"/>
    </location>
</feature>
<feature type="coiled-coil region" evidence="2">
    <location>
        <begin position="34"/>
        <end position="64"/>
    </location>
</feature>
<dbReference type="EMBL" id="PGXC01000003">
    <property type="protein sequence ID" value="PKK91527.1"/>
    <property type="molecule type" value="Genomic_DNA"/>
</dbReference>
<evidence type="ECO:0000256" key="3">
    <source>
        <dbReference type="SAM" id="SignalP"/>
    </source>
</evidence>
<dbReference type="PANTHER" id="PTHR30290:SF64">
    <property type="entry name" value="ABC TRANSPORTER PERIPLASMIC BINDING PROTEIN"/>
    <property type="match status" value="1"/>
</dbReference>
<dbReference type="SUPFAM" id="SSF53850">
    <property type="entry name" value="Periplasmic binding protein-like II"/>
    <property type="match status" value="1"/>
</dbReference>
<dbReference type="GO" id="GO:1904680">
    <property type="term" value="F:peptide transmembrane transporter activity"/>
    <property type="evidence" value="ECO:0007669"/>
    <property type="project" value="TreeGrafter"/>
</dbReference>
<organism evidence="5 6">
    <name type="scientific">Candidatus Wallbacteria bacterium HGW-Wallbacteria-1</name>
    <dbReference type="NCBI Taxonomy" id="2013854"/>
    <lineage>
        <taxon>Bacteria</taxon>
        <taxon>Candidatus Walliibacteriota</taxon>
    </lineage>
</organism>
<dbReference type="Pfam" id="PF00496">
    <property type="entry name" value="SBP_bac_5"/>
    <property type="match status" value="1"/>
</dbReference>
<dbReference type="Gene3D" id="3.10.105.10">
    <property type="entry name" value="Dipeptide-binding Protein, Domain 3"/>
    <property type="match status" value="1"/>
</dbReference>
<sequence>MGKAFCCLIAIVLFLLCLAPMNVMAADESMVRAIDALNKNAAALQEATQTLEKAVQTLSRTEQRLCEIIATGNINVSGNAAAASSAPPPELIAENSTVPQNIKALMASLKWDTNTEGSSMGSPEAVKGGTLKYSVANYPANLRFLGKNGNSTFQRMLELLCYETLVGMDSVTLKYQNSLADRWAIADDKLTFFFHIDPRARWSDGKPVVSEDIVASWELRTDESIEDPFANDFWKKFEKPVALSKSLVMVKAKQLSWSSFYYFACSMTILPAHYLKGISGAQWLTDYQNKMMVGSGPYTYESSKTNEEIILKRREDWWQDGFESSIGVYNFDRLQFIFIEDENLLKEKFKKGDLDWFQVMVAREWHQEFIPAKTDQIAKGWIQKIKVYTHKPLAASGMAFNMRIPPFNDKKVRMAVAHLYNREKMMDKLFFNEYEFVDSYWPNSFYSSTDNPKIRFDPDTAVKLLEEAGWLQSSRDENGWLNKDGVRFELDLNYVSKSSERILTIFQEDLRDVGIKLNLKQVTWATDIKEVGERNFQISQRAYAGILFPNPESSLHSKFADQKHNNNIWGFKNKRVDELCEGYHLMFDPQERIKAIREIDGIVMNEYLYAYGWYASHTRLLYWNKFGMPPFVLGKSSPGDERSIPIYWWYDAKLDARLRDAVSRDESLPIREEIVKWWDENYPNDKIGELN</sequence>
<evidence type="ECO:0000313" key="6">
    <source>
        <dbReference type="Proteomes" id="UP000233256"/>
    </source>
</evidence>
<dbReference type="GO" id="GO:0030288">
    <property type="term" value="C:outer membrane-bounded periplasmic space"/>
    <property type="evidence" value="ECO:0007669"/>
    <property type="project" value="TreeGrafter"/>
</dbReference>
<dbReference type="PANTHER" id="PTHR30290">
    <property type="entry name" value="PERIPLASMIC BINDING COMPONENT OF ABC TRANSPORTER"/>
    <property type="match status" value="1"/>
</dbReference>
<evidence type="ECO:0000256" key="1">
    <source>
        <dbReference type="ARBA" id="ARBA00022729"/>
    </source>
</evidence>
<dbReference type="InterPro" id="IPR039424">
    <property type="entry name" value="SBP_5"/>
</dbReference>